<dbReference type="Proteomes" id="UP001055439">
    <property type="component" value="Chromosome 3"/>
</dbReference>
<name>A0A9E7FFH1_9LILI</name>
<gene>
    <name evidence="2" type="ORF">MUK42_33559</name>
</gene>
<proteinExistence type="predicted"/>
<reference evidence="2" key="1">
    <citation type="submission" date="2022-05" db="EMBL/GenBank/DDBJ databases">
        <title>The Musa troglodytarum L. genome provides insights into the mechanism of non-climacteric behaviour and enrichment of carotenoids.</title>
        <authorList>
            <person name="Wang J."/>
        </authorList>
    </citation>
    <scope>NUCLEOTIDE SEQUENCE</scope>
    <source>
        <tissue evidence="2">Leaf</tissue>
    </source>
</reference>
<evidence type="ECO:0000313" key="2">
    <source>
        <dbReference type="EMBL" id="URD92988.1"/>
    </source>
</evidence>
<dbReference type="AlphaFoldDB" id="A0A9E7FFH1"/>
<feature type="region of interest" description="Disordered" evidence="1">
    <location>
        <begin position="1"/>
        <end position="35"/>
    </location>
</feature>
<protein>
    <submittedName>
        <fullName evidence="2">Uncharacterized protein</fullName>
    </submittedName>
</protein>
<organism evidence="2 3">
    <name type="scientific">Musa troglodytarum</name>
    <name type="common">fe'i banana</name>
    <dbReference type="NCBI Taxonomy" id="320322"/>
    <lineage>
        <taxon>Eukaryota</taxon>
        <taxon>Viridiplantae</taxon>
        <taxon>Streptophyta</taxon>
        <taxon>Embryophyta</taxon>
        <taxon>Tracheophyta</taxon>
        <taxon>Spermatophyta</taxon>
        <taxon>Magnoliopsida</taxon>
        <taxon>Liliopsida</taxon>
        <taxon>Zingiberales</taxon>
        <taxon>Musaceae</taxon>
        <taxon>Musa</taxon>
    </lineage>
</organism>
<feature type="compositionally biased region" description="Basic and acidic residues" evidence="1">
    <location>
        <begin position="10"/>
        <end position="26"/>
    </location>
</feature>
<sequence>MHIASKQYTRLREEREEGGGRREEGQWRSAAAAANNQHHVSLEADAVMSAPPSPFFMERHTDGEDTVCEGSLLCLHDHRKKLPQKSLRSSSISLGTAFQTATVHAIDCWFLTLSCERDESMAVFLDR</sequence>
<accession>A0A9E7FFH1</accession>
<dbReference type="EMBL" id="CP097505">
    <property type="protein sequence ID" value="URD92988.1"/>
    <property type="molecule type" value="Genomic_DNA"/>
</dbReference>
<evidence type="ECO:0000256" key="1">
    <source>
        <dbReference type="SAM" id="MobiDB-lite"/>
    </source>
</evidence>
<evidence type="ECO:0000313" key="3">
    <source>
        <dbReference type="Proteomes" id="UP001055439"/>
    </source>
</evidence>
<keyword evidence="3" id="KW-1185">Reference proteome</keyword>